<evidence type="ECO:0000313" key="3">
    <source>
        <dbReference type="Proteomes" id="UP000648801"/>
    </source>
</evidence>
<dbReference type="EMBL" id="BMJB01000001">
    <property type="protein sequence ID" value="GGA72228.1"/>
    <property type="molecule type" value="Genomic_DNA"/>
</dbReference>
<sequence length="89" mass="9694">MAVSPTFTCVCGVQKKTSNHWILAKVTSRGITFMPWDWDLALSNDIITLCGEGCASALLSRSLGDWKRPAVSTTEPTPIRGEERELAVA</sequence>
<gene>
    <name evidence="2" type="ORF">GCM10011507_24790</name>
</gene>
<feature type="compositionally biased region" description="Basic and acidic residues" evidence="1">
    <location>
        <begin position="80"/>
        <end position="89"/>
    </location>
</feature>
<feature type="region of interest" description="Disordered" evidence="1">
    <location>
        <begin position="68"/>
        <end position="89"/>
    </location>
</feature>
<evidence type="ECO:0000313" key="2">
    <source>
        <dbReference type="EMBL" id="GGA72228.1"/>
    </source>
</evidence>
<dbReference type="AlphaFoldDB" id="A0A916RXI5"/>
<keyword evidence="3" id="KW-1185">Reference proteome</keyword>
<protein>
    <submittedName>
        <fullName evidence="2">Uncharacterized protein</fullName>
    </submittedName>
</protein>
<dbReference type="RefSeq" id="WP_188759547.1">
    <property type="nucleotide sequence ID" value="NZ_BMJB01000001.1"/>
</dbReference>
<accession>A0A916RXI5</accession>
<dbReference type="Proteomes" id="UP000648801">
    <property type="component" value="Unassembled WGS sequence"/>
</dbReference>
<proteinExistence type="predicted"/>
<reference evidence="2" key="1">
    <citation type="journal article" date="2014" name="Int. J. Syst. Evol. Microbiol.">
        <title>Complete genome sequence of Corynebacterium casei LMG S-19264T (=DSM 44701T), isolated from a smear-ripened cheese.</title>
        <authorList>
            <consortium name="US DOE Joint Genome Institute (JGI-PGF)"/>
            <person name="Walter F."/>
            <person name="Albersmeier A."/>
            <person name="Kalinowski J."/>
            <person name="Ruckert C."/>
        </authorList>
    </citation>
    <scope>NUCLEOTIDE SEQUENCE</scope>
    <source>
        <strain evidence="2">CGMCC 1.15447</strain>
    </source>
</reference>
<evidence type="ECO:0000256" key="1">
    <source>
        <dbReference type="SAM" id="MobiDB-lite"/>
    </source>
</evidence>
<organism evidence="2 3">
    <name type="scientific">Edaphobacter acidisoli</name>
    <dbReference type="NCBI Taxonomy" id="2040573"/>
    <lineage>
        <taxon>Bacteria</taxon>
        <taxon>Pseudomonadati</taxon>
        <taxon>Acidobacteriota</taxon>
        <taxon>Terriglobia</taxon>
        <taxon>Terriglobales</taxon>
        <taxon>Acidobacteriaceae</taxon>
        <taxon>Edaphobacter</taxon>
    </lineage>
</organism>
<reference evidence="2" key="2">
    <citation type="submission" date="2020-09" db="EMBL/GenBank/DDBJ databases">
        <authorList>
            <person name="Sun Q."/>
            <person name="Zhou Y."/>
        </authorList>
    </citation>
    <scope>NUCLEOTIDE SEQUENCE</scope>
    <source>
        <strain evidence="2">CGMCC 1.15447</strain>
    </source>
</reference>
<name>A0A916RXI5_9BACT</name>
<comment type="caution">
    <text evidence="2">The sequence shown here is derived from an EMBL/GenBank/DDBJ whole genome shotgun (WGS) entry which is preliminary data.</text>
</comment>